<reference evidence="2" key="1">
    <citation type="journal article" date="2019" name="Int. J. Syst. Evol. Microbiol.">
        <title>The Global Catalogue of Microorganisms (GCM) 10K type strain sequencing project: providing services to taxonomists for standard genome sequencing and annotation.</title>
        <authorList>
            <consortium name="The Broad Institute Genomics Platform"/>
            <consortium name="The Broad Institute Genome Sequencing Center for Infectious Disease"/>
            <person name="Wu L."/>
            <person name="Ma J."/>
        </authorList>
    </citation>
    <scope>NUCLEOTIDE SEQUENCE [LARGE SCALE GENOMIC DNA]</scope>
    <source>
        <strain evidence="2">CGMCC 4.1622</strain>
    </source>
</reference>
<dbReference type="Proteomes" id="UP001596066">
    <property type="component" value="Unassembled WGS sequence"/>
</dbReference>
<dbReference type="EMBL" id="JBHSOC010000059">
    <property type="protein sequence ID" value="MFC5644981.1"/>
    <property type="molecule type" value="Genomic_DNA"/>
</dbReference>
<name>A0ABW0VKD4_9ACTN</name>
<evidence type="ECO:0000313" key="1">
    <source>
        <dbReference type="EMBL" id="MFC5644981.1"/>
    </source>
</evidence>
<protein>
    <submittedName>
        <fullName evidence="1">Uncharacterized protein</fullName>
    </submittedName>
</protein>
<gene>
    <name evidence="1" type="ORF">ACFPZF_26940</name>
</gene>
<dbReference type="RefSeq" id="WP_346148238.1">
    <property type="nucleotide sequence ID" value="NZ_BAAAUA010000045.1"/>
</dbReference>
<comment type="caution">
    <text evidence="1">The sequence shown here is derived from an EMBL/GenBank/DDBJ whole genome shotgun (WGS) entry which is preliminary data.</text>
</comment>
<sequence>MRNTKALQDAVAQTLAELAHRGVTMRPGAVADVIEHNVRAVAQRLDIQERSAWRYLDPAALADSLARQHQELQDTSDERGVGQAPMPPVGNPELAMILAGVPDALTETGGDLYAVIVNLAVNAWMAGHIHGEDGCPGCEGSRGPAGHDWDARMKAITTMAPDIDRWFDPQVWTQALEDSGFSVTRR</sequence>
<organism evidence="1 2">
    <name type="scientific">Kitasatospora cinereorecta</name>
    <dbReference type="NCBI Taxonomy" id="285560"/>
    <lineage>
        <taxon>Bacteria</taxon>
        <taxon>Bacillati</taxon>
        <taxon>Actinomycetota</taxon>
        <taxon>Actinomycetes</taxon>
        <taxon>Kitasatosporales</taxon>
        <taxon>Streptomycetaceae</taxon>
        <taxon>Kitasatospora</taxon>
    </lineage>
</organism>
<accession>A0ABW0VKD4</accession>
<evidence type="ECO:0000313" key="2">
    <source>
        <dbReference type="Proteomes" id="UP001596066"/>
    </source>
</evidence>
<proteinExistence type="predicted"/>
<keyword evidence="2" id="KW-1185">Reference proteome</keyword>